<dbReference type="OrthoDB" id="6626770at2"/>
<keyword evidence="2" id="KW-1185">Reference proteome</keyword>
<proteinExistence type="predicted"/>
<dbReference type="AlphaFoldDB" id="A0A4R6MD89"/>
<accession>A0A4R6MD89</accession>
<gene>
    <name evidence="1" type="ORF">DFP79_1880</name>
</gene>
<dbReference type="Proteomes" id="UP000294656">
    <property type="component" value="Unassembled WGS sequence"/>
</dbReference>
<comment type="caution">
    <text evidence="1">The sequence shown here is derived from an EMBL/GenBank/DDBJ whole genome shotgun (WGS) entry which is preliminary data.</text>
</comment>
<evidence type="ECO:0000313" key="2">
    <source>
        <dbReference type="Proteomes" id="UP000294656"/>
    </source>
</evidence>
<sequence>MSSIEGLRNRLDNQFERTQDAIDKIASSVDGISLDDIAAFNSVRRQNAAASWALNQELTVKHNLAKSIINEIR</sequence>
<dbReference type="EMBL" id="SNXC01000011">
    <property type="protein sequence ID" value="TDO98239.1"/>
    <property type="molecule type" value="Genomic_DNA"/>
</dbReference>
<dbReference type="InterPro" id="IPR009371">
    <property type="entry name" value="T3SS_HrpF"/>
</dbReference>
<reference evidence="1 2" key="1">
    <citation type="submission" date="2019-03" db="EMBL/GenBank/DDBJ databases">
        <title>Genomic Encyclopedia of Type Strains, Phase III (KMG-III): the genomes of soil and plant-associated and newly described type strains.</title>
        <authorList>
            <person name="Whitman W."/>
        </authorList>
    </citation>
    <scope>NUCLEOTIDE SEQUENCE [LARGE SCALE GENOMIC DNA]</scope>
    <source>
        <strain evidence="1 2">CECT 7378</strain>
    </source>
</reference>
<dbReference type="Pfam" id="PF06266">
    <property type="entry name" value="HrpF"/>
    <property type="match status" value="1"/>
</dbReference>
<name>A0A4R6MD89_9GAMM</name>
<protein>
    <submittedName>
        <fullName evidence="1">HrpF protein</fullName>
    </submittedName>
</protein>
<dbReference type="RefSeq" id="WP_133503666.1">
    <property type="nucleotide sequence ID" value="NZ_SNXC01000011.1"/>
</dbReference>
<organism evidence="1 2">
    <name type="scientific">Marinomonas balearica</name>
    <dbReference type="NCBI Taxonomy" id="491947"/>
    <lineage>
        <taxon>Bacteria</taxon>
        <taxon>Pseudomonadati</taxon>
        <taxon>Pseudomonadota</taxon>
        <taxon>Gammaproteobacteria</taxon>
        <taxon>Oceanospirillales</taxon>
        <taxon>Oceanospirillaceae</taxon>
        <taxon>Marinomonas</taxon>
    </lineage>
</organism>
<evidence type="ECO:0000313" key="1">
    <source>
        <dbReference type="EMBL" id="TDO98239.1"/>
    </source>
</evidence>